<dbReference type="EMBL" id="KV876666">
    <property type="protein sequence ID" value="RZR75274.1"/>
    <property type="molecule type" value="Genomic_DNA"/>
</dbReference>
<reference evidence="1" key="1">
    <citation type="journal article" date="2018" name="Data Brief">
        <title>Genome sequence data from 17 accessions of Ensete ventricosum, a staple food crop for millions in Ethiopia.</title>
        <authorList>
            <person name="Yemataw Z."/>
            <person name="Muzemil S."/>
            <person name="Ambachew D."/>
            <person name="Tripathi L."/>
            <person name="Tesfaye K."/>
            <person name="Chala A."/>
            <person name="Farbos A."/>
            <person name="O'Neill P."/>
            <person name="Moore K."/>
            <person name="Grant M."/>
            <person name="Studholme D.J."/>
        </authorList>
    </citation>
    <scope>NUCLEOTIDE SEQUENCE [LARGE SCALE GENOMIC DNA]</scope>
    <source>
        <tissue evidence="1">Leaf</tissue>
    </source>
</reference>
<sequence>MILPLENHDLSLLDIYPVGATFLFAFFPLEVSETSIPLDYSVLLNNLCIVLPPQIRLLDCDSWPIQSPLYPSRPSNILNLLHTSISYRRIHSMPYRRIHSMPKRKFQCFMAPSFGRSRMTTNTPSSAYKPLHEYRILRVSNSPHLCELCTTLSVVGQHIPLCIISSFTKRPTSLEHRQV</sequence>
<organism evidence="1">
    <name type="scientific">Ensete ventricosum</name>
    <name type="common">Abyssinian banana</name>
    <name type="synonym">Musa ensete</name>
    <dbReference type="NCBI Taxonomy" id="4639"/>
    <lineage>
        <taxon>Eukaryota</taxon>
        <taxon>Viridiplantae</taxon>
        <taxon>Streptophyta</taxon>
        <taxon>Embryophyta</taxon>
        <taxon>Tracheophyta</taxon>
        <taxon>Spermatophyta</taxon>
        <taxon>Magnoliopsida</taxon>
        <taxon>Liliopsida</taxon>
        <taxon>Zingiberales</taxon>
        <taxon>Musaceae</taxon>
        <taxon>Ensete</taxon>
    </lineage>
</organism>
<accession>A0A445MLW5</accession>
<dbReference type="AlphaFoldDB" id="A0A445MLW5"/>
<gene>
    <name evidence="1" type="ORF">BHM03_00053494</name>
</gene>
<proteinExistence type="predicted"/>
<evidence type="ECO:0000313" key="1">
    <source>
        <dbReference type="EMBL" id="RZR75274.1"/>
    </source>
</evidence>
<name>A0A445MLW5_ENSVE</name>
<protein>
    <submittedName>
        <fullName evidence="1">Uncharacterized protein</fullName>
    </submittedName>
</protein>
<dbReference type="Proteomes" id="UP000290560">
    <property type="component" value="Unassembled WGS sequence"/>
</dbReference>